<evidence type="ECO:0000313" key="3">
    <source>
        <dbReference type="EMBL" id="MFD0763130.1"/>
    </source>
</evidence>
<dbReference type="Proteomes" id="UP001597032">
    <property type="component" value="Unassembled WGS sequence"/>
</dbReference>
<feature type="domain" description="DUF4878" evidence="2">
    <location>
        <begin position="26"/>
        <end position="131"/>
    </location>
</feature>
<keyword evidence="1" id="KW-0732">Signal</keyword>
<organism evidence="3 4">
    <name type="scientific">Lutibacter aestuarii</name>
    <dbReference type="NCBI Taxonomy" id="861111"/>
    <lineage>
        <taxon>Bacteria</taxon>
        <taxon>Pseudomonadati</taxon>
        <taxon>Bacteroidota</taxon>
        <taxon>Flavobacteriia</taxon>
        <taxon>Flavobacteriales</taxon>
        <taxon>Flavobacteriaceae</taxon>
        <taxon>Lutibacter</taxon>
    </lineage>
</organism>
<reference evidence="4" key="1">
    <citation type="journal article" date="2019" name="Int. J. Syst. Evol. Microbiol.">
        <title>The Global Catalogue of Microorganisms (GCM) 10K type strain sequencing project: providing services to taxonomists for standard genome sequencing and annotation.</title>
        <authorList>
            <consortium name="The Broad Institute Genomics Platform"/>
            <consortium name="The Broad Institute Genome Sequencing Center for Infectious Disease"/>
            <person name="Wu L."/>
            <person name="Ma J."/>
        </authorList>
    </citation>
    <scope>NUCLEOTIDE SEQUENCE [LARGE SCALE GENOMIC DNA]</scope>
    <source>
        <strain evidence="4">CCUG 60022</strain>
    </source>
</reference>
<evidence type="ECO:0000313" key="4">
    <source>
        <dbReference type="Proteomes" id="UP001597032"/>
    </source>
</evidence>
<name>A0ABW2Z8P9_9FLAO</name>
<comment type="caution">
    <text evidence="3">The sequence shown here is derived from an EMBL/GenBank/DDBJ whole genome shotgun (WGS) entry which is preliminary data.</text>
</comment>
<feature type="chain" id="PRO_5047186836" evidence="1">
    <location>
        <begin position="28"/>
        <end position="133"/>
    </location>
</feature>
<dbReference type="RefSeq" id="WP_372800446.1">
    <property type="nucleotide sequence ID" value="NZ_JBHTIC010000020.1"/>
</dbReference>
<dbReference type="InterPro" id="IPR024267">
    <property type="entry name" value="DUF4878"/>
</dbReference>
<dbReference type="Pfam" id="PF12870">
    <property type="entry name" value="DUF4878"/>
    <property type="match status" value="1"/>
</dbReference>
<dbReference type="Gene3D" id="3.10.450.50">
    <property type="match status" value="1"/>
</dbReference>
<keyword evidence="4" id="KW-1185">Reference proteome</keyword>
<protein>
    <submittedName>
        <fullName evidence="3">DUF4878 domain-containing protein</fullName>
    </submittedName>
</protein>
<feature type="signal peptide" evidence="1">
    <location>
        <begin position="1"/>
        <end position="27"/>
    </location>
</feature>
<sequence length="133" mass="15018">MKQLKFFLVLFLTTVFLSINSCSSGSAPSDTIKTAYDLMKSKNFKKVAALYVNHDGEKFSEEEAKKMEGLLGMASKEEFDKKNGLKNIVIDEETISEDGNSAKVKYTVHFKNGDSEKEDAKLIKMNGKWFIKM</sequence>
<gene>
    <name evidence="3" type="ORF">ACFQZW_13655</name>
</gene>
<evidence type="ECO:0000256" key="1">
    <source>
        <dbReference type="SAM" id="SignalP"/>
    </source>
</evidence>
<dbReference type="EMBL" id="JBHTIC010000020">
    <property type="protein sequence ID" value="MFD0763130.1"/>
    <property type="molecule type" value="Genomic_DNA"/>
</dbReference>
<evidence type="ECO:0000259" key="2">
    <source>
        <dbReference type="Pfam" id="PF12870"/>
    </source>
</evidence>
<accession>A0ABW2Z8P9</accession>
<proteinExistence type="predicted"/>